<dbReference type="AlphaFoldDB" id="A0AAV1RWJ4"/>
<organism evidence="1 2">
    <name type="scientific">Dovyalis caffra</name>
    <dbReference type="NCBI Taxonomy" id="77055"/>
    <lineage>
        <taxon>Eukaryota</taxon>
        <taxon>Viridiplantae</taxon>
        <taxon>Streptophyta</taxon>
        <taxon>Embryophyta</taxon>
        <taxon>Tracheophyta</taxon>
        <taxon>Spermatophyta</taxon>
        <taxon>Magnoliopsida</taxon>
        <taxon>eudicotyledons</taxon>
        <taxon>Gunneridae</taxon>
        <taxon>Pentapetalae</taxon>
        <taxon>rosids</taxon>
        <taxon>fabids</taxon>
        <taxon>Malpighiales</taxon>
        <taxon>Salicaceae</taxon>
        <taxon>Flacourtieae</taxon>
        <taxon>Dovyalis</taxon>
    </lineage>
</organism>
<accession>A0AAV1RWJ4</accession>
<evidence type="ECO:0000313" key="2">
    <source>
        <dbReference type="Proteomes" id="UP001314170"/>
    </source>
</evidence>
<proteinExistence type="predicted"/>
<reference evidence="1 2" key="1">
    <citation type="submission" date="2024-01" db="EMBL/GenBank/DDBJ databases">
        <authorList>
            <person name="Waweru B."/>
        </authorList>
    </citation>
    <scope>NUCLEOTIDE SEQUENCE [LARGE SCALE GENOMIC DNA]</scope>
</reference>
<gene>
    <name evidence="1" type="ORF">DCAF_LOCUS14914</name>
</gene>
<evidence type="ECO:0000313" key="1">
    <source>
        <dbReference type="EMBL" id="CAK7339838.1"/>
    </source>
</evidence>
<comment type="caution">
    <text evidence="1">The sequence shown here is derived from an EMBL/GenBank/DDBJ whole genome shotgun (WGS) entry which is preliminary data.</text>
</comment>
<dbReference type="EMBL" id="CAWUPB010001158">
    <property type="protein sequence ID" value="CAK7339838.1"/>
    <property type="molecule type" value="Genomic_DNA"/>
</dbReference>
<dbReference type="Proteomes" id="UP001314170">
    <property type="component" value="Unassembled WGS sequence"/>
</dbReference>
<feature type="non-terminal residue" evidence="1">
    <location>
        <position position="1"/>
    </location>
</feature>
<protein>
    <submittedName>
        <fullName evidence="1">Uncharacterized protein</fullName>
    </submittedName>
</protein>
<keyword evidence="2" id="KW-1185">Reference proteome</keyword>
<sequence length="67" mass="7521">LEMYVVFISIGSHSITANFAQKINRSVTISSDLLPKRGTFEKCRLDGSESKVRLFLEKACRKSSKVV</sequence>
<name>A0AAV1RWJ4_9ROSI</name>